<dbReference type="AlphaFoldDB" id="A0ABD2EU71"/>
<comment type="caution">
    <text evidence="5">The sequence shown here is derived from an EMBL/GenBank/DDBJ whole genome shotgun (WGS) entry which is preliminary data.</text>
</comment>
<keyword evidence="2" id="KW-0508">mRNA splicing</keyword>
<accession>A0ABD2EU71</accession>
<comment type="subunit">
    <text evidence="2">Identified in the spliceosome C complex.</text>
</comment>
<dbReference type="InterPro" id="IPR017862">
    <property type="entry name" value="SKI-int_prot_SKIP"/>
</dbReference>
<keyword evidence="6" id="KW-1185">Reference proteome</keyword>
<dbReference type="GO" id="GO:0006397">
    <property type="term" value="P:mRNA processing"/>
    <property type="evidence" value="ECO:0007669"/>
    <property type="project" value="UniProtKB-KW"/>
</dbReference>
<comment type="similarity">
    <text evidence="1 2">Belongs to the SNW family.</text>
</comment>
<feature type="compositionally biased region" description="Basic and acidic residues" evidence="3">
    <location>
        <begin position="448"/>
        <end position="467"/>
    </location>
</feature>
<feature type="compositionally biased region" description="Basic and acidic residues" evidence="3">
    <location>
        <begin position="481"/>
        <end position="508"/>
    </location>
</feature>
<feature type="region of interest" description="Disordered" evidence="3">
    <location>
        <begin position="1"/>
        <end position="46"/>
    </location>
</feature>
<evidence type="ECO:0000313" key="5">
    <source>
        <dbReference type="EMBL" id="KAL2789649.1"/>
    </source>
</evidence>
<keyword evidence="2" id="KW-0539">Nucleus</keyword>
<dbReference type="Pfam" id="PF02731">
    <property type="entry name" value="SKIP_SNW"/>
    <property type="match status" value="1"/>
</dbReference>
<feature type="region of interest" description="Disordered" evidence="3">
    <location>
        <begin position="209"/>
        <end position="235"/>
    </location>
</feature>
<dbReference type="Proteomes" id="UP001610411">
    <property type="component" value="Unassembled WGS sequence"/>
</dbReference>
<dbReference type="PANTHER" id="PTHR12096">
    <property type="entry name" value="NUCLEAR PROTEIN SKIP-RELATED"/>
    <property type="match status" value="1"/>
</dbReference>
<comment type="function">
    <text evidence="2">Involved in pre-mRNA splicing.</text>
</comment>
<dbReference type="EMBL" id="JBFSEQ010000002">
    <property type="protein sequence ID" value="KAL2789649.1"/>
    <property type="molecule type" value="Genomic_DNA"/>
</dbReference>
<reference evidence="5 6" key="1">
    <citation type="journal article" date="2024" name="G3 (Bethesda)">
        <title>A hybrid genome assembly of the endangered aye-aye (Daubentonia madagascariensis).</title>
        <authorList>
            <person name="Versoza C.J."/>
            <person name="Pfeifer S.P."/>
        </authorList>
    </citation>
    <scope>NUCLEOTIDE SEQUENCE [LARGE SCALE GENOMIC DNA]</scope>
    <source>
        <strain evidence="5">6821</strain>
    </source>
</reference>
<comment type="subcellular location">
    <subcellularLocation>
        <location evidence="2">Nucleus</location>
    </subcellularLocation>
</comment>
<evidence type="ECO:0000256" key="2">
    <source>
        <dbReference type="RuleBase" id="RU367140"/>
    </source>
</evidence>
<keyword evidence="2" id="KW-0747">Spliceosome</keyword>
<sequence length="514" mass="58877">MALTSFLPAPTQLSQDQLEAEEKARSQRSRQTSLVSSRREPPPYGYRKGWIPRLLEDFGDGGAFPEIHVAQYPLDMGRKKKMSNALAIQVDPEGKIKYDAIARQGQSKDKIIYSKYTDLVPKEVMNADDPDLQRPDEEAIKEITEKTRVALEKSVSQKVAAAMPVRAADKLAPAQYIRYTPSQQGVAFNSGAKQRVIRMVEMQKDPMEPPRFKINKKIPRGPPSPPAPVMHSPSRKGYTIPLDKRLAADGRGLQTVHINENFAKLAEALYIADRKAREAVEMRAQVERKMAQKEKEKHEEKLREMAQKARERRAGIKTHVEKEDGEARERDEIRHDRRKERQHDRNLSRAAPDKRSKLQRNENRDISEVIALGVPNPRTSNEVQYDQRLFNQSKGMDSGFAGGEDEIYNVYDQAWRGGKDMAQSIYRPSKNLDKDMYGDDLEARIKTNRFVPDKEFSGSDRRQRGREGPVQFEEDPFGLDKFLEEAKQHGGSKRPSDSSRPKEHEHEGKKRRKE</sequence>
<evidence type="ECO:0000313" key="6">
    <source>
        <dbReference type="Proteomes" id="UP001610411"/>
    </source>
</evidence>
<feature type="region of interest" description="Disordered" evidence="3">
    <location>
        <begin position="448"/>
        <end position="514"/>
    </location>
</feature>
<evidence type="ECO:0000256" key="1">
    <source>
        <dbReference type="ARBA" id="ARBA00010197"/>
    </source>
</evidence>
<name>A0ABD2EU71_DAUMA</name>
<dbReference type="GO" id="GO:0008380">
    <property type="term" value="P:RNA splicing"/>
    <property type="evidence" value="ECO:0007669"/>
    <property type="project" value="UniProtKB-KW"/>
</dbReference>
<proteinExistence type="inferred from homology"/>
<protein>
    <recommendedName>
        <fullName evidence="2">SNW domain-containing protein 1</fullName>
    </recommendedName>
</protein>
<gene>
    <name evidence="5" type="ORF">WCI35_004604</name>
</gene>
<organism evidence="5 6">
    <name type="scientific">Daubentonia madagascariensis</name>
    <name type="common">Aye-aye</name>
    <name type="synonym">Sciurus madagascariensis</name>
    <dbReference type="NCBI Taxonomy" id="31869"/>
    <lineage>
        <taxon>Eukaryota</taxon>
        <taxon>Metazoa</taxon>
        <taxon>Chordata</taxon>
        <taxon>Craniata</taxon>
        <taxon>Vertebrata</taxon>
        <taxon>Euteleostomi</taxon>
        <taxon>Mammalia</taxon>
        <taxon>Eutheria</taxon>
        <taxon>Euarchontoglires</taxon>
        <taxon>Primates</taxon>
        <taxon>Strepsirrhini</taxon>
        <taxon>Chiromyiformes</taxon>
        <taxon>Daubentoniidae</taxon>
        <taxon>Daubentonia</taxon>
    </lineage>
</organism>
<dbReference type="InterPro" id="IPR004015">
    <property type="entry name" value="SKI-int_prot_SKIP_SNW-dom"/>
</dbReference>
<evidence type="ECO:0000256" key="3">
    <source>
        <dbReference type="SAM" id="MobiDB-lite"/>
    </source>
</evidence>
<evidence type="ECO:0000259" key="4">
    <source>
        <dbReference type="Pfam" id="PF02731"/>
    </source>
</evidence>
<keyword evidence="2" id="KW-0507">mRNA processing</keyword>
<feature type="region of interest" description="Disordered" evidence="3">
    <location>
        <begin position="289"/>
        <end position="364"/>
    </location>
</feature>
<dbReference type="GO" id="GO:0005681">
    <property type="term" value="C:spliceosomal complex"/>
    <property type="evidence" value="ECO:0007669"/>
    <property type="project" value="UniProtKB-UniRule"/>
</dbReference>
<feature type="domain" description="SKI-interacting protein SKIP SNW" evidence="4">
    <location>
        <begin position="235"/>
        <end position="313"/>
    </location>
</feature>